<reference evidence="2" key="1">
    <citation type="submission" date="2023-06" db="EMBL/GenBank/DDBJ databases">
        <authorList>
            <person name="Kurt Z."/>
        </authorList>
    </citation>
    <scope>NUCLEOTIDE SEQUENCE</scope>
</reference>
<keyword evidence="4" id="KW-1185">Reference proteome</keyword>
<name>A0AA86UVV2_9EUKA</name>
<proteinExistence type="predicted"/>
<dbReference type="Proteomes" id="UP001642409">
    <property type="component" value="Unassembled WGS sequence"/>
</dbReference>
<evidence type="ECO:0000313" key="2">
    <source>
        <dbReference type="EMBL" id="CAI9966852.1"/>
    </source>
</evidence>
<dbReference type="AlphaFoldDB" id="A0AA86UVV2"/>
<evidence type="ECO:0000256" key="1">
    <source>
        <dbReference type="SAM" id="Coils"/>
    </source>
</evidence>
<dbReference type="EMBL" id="CAXDID020000097">
    <property type="protein sequence ID" value="CAL6024873.1"/>
    <property type="molecule type" value="Genomic_DNA"/>
</dbReference>
<comment type="caution">
    <text evidence="2">The sequence shown here is derived from an EMBL/GenBank/DDBJ whole genome shotgun (WGS) entry which is preliminary data.</text>
</comment>
<organism evidence="2">
    <name type="scientific">Hexamita inflata</name>
    <dbReference type="NCBI Taxonomy" id="28002"/>
    <lineage>
        <taxon>Eukaryota</taxon>
        <taxon>Metamonada</taxon>
        <taxon>Diplomonadida</taxon>
        <taxon>Hexamitidae</taxon>
        <taxon>Hexamitinae</taxon>
        <taxon>Hexamita</taxon>
    </lineage>
</organism>
<evidence type="ECO:0000313" key="4">
    <source>
        <dbReference type="Proteomes" id="UP001642409"/>
    </source>
</evidence>
<dbReference type="EMBL" id="CATOUU010001010">
    <property type="protein sequence ID" value="CAI9966852.1"/>
    <property type="molecule type" value="Genomic_DNA"/>
</dbReference>
<sequence length="708" mass="82966">MKPLFQISYDAAEQGVNLRMSKADIQKLYEVSTEEVQTMARITFTPPMNVIDQPSVFIAKTANELKPDQFKQCTGFQGQYTNEDNYLQELCGYLQKFWLDKYNEIVYFEYDIYKLARSMKARLFCYSITVDEQTEDKTNTPVSFVFCTNDYKLMKILGYKDLETQNQIFTSELLEIKVPNIEGKYQHYNAQQIMFDRIMYIRNFRYLNILCDNIKTYTHRENNQIRYILLRHYYDIANGVYAQLSSNYYVTFTSNMLAGDGIKIYFTDENYHQINLEGEPYTLELFIEPSQKMIEKKAYIAESKQQALDQKMKAQQQEFEKQTLKKEAAEKVQKEAQEKHAKEVERVQKEKYEADRDSYFLESMESITKTVLESQSQVLSGIAAQNLIQQQDVIKLIAEQREQILILNKENKLLSEEISAKATAVISQVMSKNAEVDAYLVATTERNNQMMNQLIEKNHQLDQNLLAQTDKTNHAMADLLAKNDKLDKYNLDLQSNTNKLFDTILEKSNENDKRIVEQIQKMNDAKDIQNTLDSITRSYDDKRKSIDHLKLDYVKKLHRINYLTKKYNNLDDAQKQQFDTEMQAQKQNVISDFNILEEAEKAKTATQQQYLAIMSNKELDHNSKKQTTEEYNQMIAEIDKSCMEKIDAIDVQYKQLTNQHTNIADTVLPYMLQEYDSRSSSYNQASISEPIDEDNVQPLQQKEYLPLI</sequence>
<reference evidence="3 4" key="2">
    <citation type="submission" date="2024-07" db="EMBL/GenBank/DDBJ databases">
        <authorList>
            <person name="Akdeniz Z."/>
        </authorList>
    </citation>
    <scope>NUCLEOTIDE SEQUENCE [LARGE SCALE GENOMIC DNA]</scope>
</reference>
<gene>
    <name evidence="3" type="ORF">HINF_LOCUS29824</name>
    <name evidence="2" type="ORF">HINF_LOCUS54497</name>
</gene>
<keyword evidence="1" id="KW-0175">Coiled coil</keyword>
<protein>
    <submittedName>
        <fullName evidence="3">Hypothetical_protein</fullName>
    </submittedName>
</protein>
<accession>A0AA86UVV2</accession>
<feature type="coiled-coil region" evidence="1">
    <location>
        <begin position="312"/>
        <end position="346"/>
    </location>
</feature>
<evidence type="ECO:0000313" key="3">
    <source>
        <dbReference type="EMBL" id="CAL6024873.1"/>
    </source>
</evidence>